<protein>
    <recommendedName>
        <fullName evidence="1">UDENN domain-containing protein</fullName>
    </recommendedName>
</protein>
<dbReference type="PANTHER" id="PTHR15288">
    <property type="entry name" value="DENN DOMAIN-CONTAINING PROTEIN 2"/>
    <property type="match status" value="1"/>
</dbReference>
<organism evidence="2 3">
    <name type="scientific">Vigna mungo</name>
    <name type="common">Black gram</name>
    <name type="synonym">Phaseolus mungo</name>
    <dbReference type="NCBI Taxonomy" id="3915"/>
    <lineage>
        <taxon>Eukaryota</taxon>
        <taxon>Viridiplantae</taxon>
        <taxon>Streptophyta</taxon>
        <taxon>Embryophyta</taxon>
        <taxon>Tracheophyta</taxon>
        <taxon>Spermatophyta</taxon>
        <taxon>Magnoliopsida</taxon>
        <taxon>eudicotyledons</taxon>
        <taxon>Gunneridae</taxon>
        <taxon>Pentapetalae</taxon>
        <taxon>rosids</taxon>
        <taxon>fabids</taxon>
        <taxon>Fabales</taxon>
        <taxon>Fabaceae</taxon>
        <taxon>Papilionoideae</taxon>
        <taxon>50 kb inversion clade</taxon>
        <taxon>NPAAA clade</taxon>
        <taxon>indigoferoid/millettioid clade</taxon>
        <taxon>Phaseoleae</taxon>
        <taxon>Vigna</taxon>
    </lineage>
</organism>
<dbReference type="Proteomes" id="UP001374535">
    <property type="component" value="Chromosome 2"/>
</dbReference>
<dbReference type="Gene3D" id="3.30.450.200">
    <property type="match status" value="1"/>
</dbReference>
<sequence>MQMAGISKEEVTGSPKWGASIIMQTTEDVARAVASAVNSPRPSVIYSSKNDQGGNQLQRLQYQVTKMIKGFSRPSEVKYNNYNPEILTTQKRQWAANFQLQYLVELKSSYGIIRIWPKHELLERLDVPPFTLNHHICICFFFFLLNDHRSWKEPTKLFESMVVVGLHPNCDIQALQAQHFLRKSEGPGKLRSALGYQNQSRVGPILEPQVLFVYPPEKQLPLNDKDLLSFCFPGGLEVNAVERTPSMSELNEILFGQEHLKQRDLSFVFRLQGADNSTLYGCCVLVEELVQKPSGLLSLVSDKRSSYSPLKRERHILTTQRCYCILSRLPFFELHFGVLNSIFMQERLDRLTKSIGDLDLEYVEDSCGQDNFGEDSECMLVNDRLEDRHDDSQTVSQSSLRNSSLEIIEGDSNYPKKEIVNTELHIFNDRVNDGNDVPCDIAKDKKTVNEESAPTNNEDCDLYGDAFVTNKQSEDRRLPNAILPLLRYCQYESSESSCRCALSLLSPFSLYLCKVSTCNGVHCALTDVIDVLCFVVISESANINIFCMICLMYLILYSFQGSPCDDRNFRSDADDTETEEASFSGQEDLNDLNGILEWAKANNCGLLQIISEYYCLSCPARGTSIRFHPLDHLHPLEYHRPDEAILHLAGSIVDLKSFSAGLEFAEAHNSLLAEEEATALSTWAVGCMCGTLRLENVLAFFAGALLEKQIVFVCSNLVCLVAQLKSVMGILSASVLSVISLIRPYQWQSLLMPVLPNDMLEFLDAPVPYIVGIKNKTSEVQSKLTNNVILVDVNRNQVRSSTIPQLPRQRELIASLRPYHATLVGESYLGRRRPVYECTEVQVEAAKGFLSVLRTYLDSLCHNIRSHTITNVQSNDDKVSLLLKESFIDSFPYRDRPFMKVWLMNFIYANYIKSQARVLKGFTEVLRFMWNLYHVAVEYLLFVDTQLFSVHTDLVLSFFQKE</sequence>
<evidence type="ECO:0000313" key="2">
    <source>
        <dbReference type="EMBL" id="WVZ18292.1"/>
    </source>
</evidence>
<dbReference type="SMART" id="SM00800">
    <property type="entry name" value="uDENN"/>
    <property type="match status" value="1"/>
</dbReference>
<dbReference type="PANTHER" id="PTHR15288:SF4">
    <property type="entry name" value="OS02G0777100 PROTEIN"/>
    <property type="match status" value="1"/>
</dbReference>
<dbReference type="Gene3D" id="3.40.50.11500">
    <property type="match status" value="1"/>
</dbReference>
<dbReference type="EMBL" id="CP144699">
    <property type="protein sequence ID" value="WVZ18292.1"/>
    <property type="molecule type" value="Genomic_DNA"/>
</dbReference>
<dbReference type="InterPro" id="IPR043153">
    <property type="entry name" value="DENN_C"/>
</dbReference>
<dbReference type="SMART" id="SM00799">
    <property type="entry name" value="DENN"/>
    <property type="match status" value="1"/>
</dbReference>
<dbReference type="InterPro" id="IPR005113">
    <property type="entry name" value="uDENN_dom"/>
</dbReference>
<dbReference type="PROSITE" id="PS50211">
    <property type="entry name" value="DENN"/>
    <property type="match status" value="1"/>
</dbReference>
<gene>
    <name evidence="2" type="ORF">V8G54_005614</name>
</gene>
<reference evidence="2 3" key="1">
    <citation type="journal article" date="2023" name="Life. Sci Alliance">
        <title>Evolutionary insights into 3D genome organization and epigenetic landscape of Vigna mungo.</title>
        <authorList>
            <person name="Junaid A."/>
            <person name="Singh B."/>
            <person name="Bhatia S."/>
        </authorList>
    </citation>
    <scope>NUCLEOTIDE SEQUENCE [LARGE SCALE GENOMIC DNA]</scope>
    <source>
        <strain evidence="2">Urdbean</strain>
    </source>
</reference>
<dbReference type="AlphaFoldDB" id="A0AAQ3P0R5"/>
<dbReference type="Pfam" id="PF03456">
    <property type="entry name" value="uDENN"/>
    <property type="match status" value="1"/>
</dbReference>
<dbReference type="InterPro" id="IPR001194">
    <property type="entry name" value="cDENN_dom"/>
</dbReference>
<evidence type="ECO:0000313" key="3">
    <source>
        <dbReference type="Proteomes" id="UP001374535"/>
    </source>
</evidence>
<dbReference type="InterPro" id="IPR037516">
    <property type="entry name" value="Tripartite_DENN"/>
</dbReference>
<evidence type="ECO:0000259" key="1">
    <source>
        <dbReference type="PROSITE" id="PS50211"/>
    </source>
</evidence>
<accession>A0AAQ3P0R5</accession>
<dbReference type="Pfam" id="PF02141">
    <property type="entry name" value="DENN"/>
    <property type="match status" value="1"/>
</dbReference>
<feature type="domain" description="UDENN" evidence="1">
    <location>
        <begin position="191"/>
        <end position="924"/>
    </location>
</feature>
<dbReference type="InterPro" id="IPR051942">
    <property type="entry name" value="DENN_domain_containing_2"/>
</dbReference>
<proteinExistence type="predicted"/>
<keyword evidence="3" id="KW-1185">Reference proteome</keyword>
<name>A0AAQ3P0R5_VIGMU</name>